<evidence type="ECO:0000313" key="10">
    <source>
        <dbReference type="Proteomes" id="UP000091967"/>
    </source>
</evidence>
<evidence type="ECO:0000256" key="3">
    <source>
        <dbReference type="ARBA" id="ARBA00022475"/>
    </source>
</evidence>
<feature type="domain" description="Band 7" evidence="8">
    <location>
        <begin position="28"/>
        <end position="211"/>
    </location>
</feature>
<dbReference type="InterPro" id="IPR001107">
    <property type="entry name" value="Band_7"/>
</dbReference>
<comment type="subcellular location">
    <subcellularLocation>
        <location evidence="1">Cell membrane</location>
    </subcellularLocation>
</comment>
<dbReference type="InterPro" id="IPR036013">
    <property type="entry name" value="Band_7/SPFH_dom_sf"/>
</dbReference>
<evidence type="ECO:0000256" key="1">
    <source>
        <dbReference type="ARBA" id="ARBA00004236"/>
    </source>
</evidence>
<comment type="caution">
    <text evidence="9">The sequence shown here is derived from an EMBL/GenBank/DDBJ whole genome shotgun (WGS) entry which is preliminary data.</text>
</comment>
<evidence type="ECO:0000256" key="5">
    <source>
        <dbReference type="RuleBase" id="RU366054"/>
    </source>
</evidence>
<protein>
    <recommendedName>
        <fullName evidence="8">Band 7 domain-containing protein</fullName>
    </recommendedName>
</protein>
<sequence>MSYRISAPDEYLAITGMGIKTVKITKATWVWPLQRCTRFSIRPHDYAMDLQAMTKEKLQFSLPVVFTVGPDINQRGANQRGGPDDEADDLVREDRGDALMKYAMLLTNSDEKEHSSQSQHVANIVKGIIEGETRVLVSSMTMEEIFTEREVFKKRIFRNIQNELSQFGLLIFNSNVKELKDAPDSVYFASLSRKAHEGATNQARIDVAEAQLRGNVGEAQRKGEQEREIAKINAETAVQKTERDIEKAQAESKLDTKRTGLTRDVDLARIQAQRSLESQDEDLKKEVEIKRAAAEMERLRATDVVRATIERESKQQAADASAYEVEADARAHQEASQRQADAAAYQTKIAAEADATASYAKVTKNTDAAAYQTRNDAEAYNYAAQQRAEAQLIAKLREAEGISAMADAYSKLSNAFGGPAGLLQYMMIEKGTYVELAKANASAIRGLEPKISVWNTGSAQGGQGADPTETMRNVYQMLPPLMSTINDQTGITLPEWQFGKMSAGVNAVGQEGAKTNGHKAPKRDRDCKITFSSPVDPITDPVDQEDQPEDRPSAEDTNKATDQQYEIIYISDTE</sequence>
<keyword evidence="4" id="KW-0472">Membrane</keyword>
<proteinExistence type="inferred from homology"/>
<dbReference type="InterPro" id="IPR027705">
    <property type="entry name" value="Flotillin_fam"/>
</dbReference>
<dbReference type="EMBL" id="LYXU01000001">
    <property type="protein sequence ID" value="OBS27800.1"/>
    <property type="molecule type" value="Genomic_DNA"/>
</dbReference>
<reference evidence="9 10" key="1">
    <citation type="submission" date="2016-06" db="EMBL/GenBank/DDBJ databases">
        <title>Living apart together: crosstalk between the core and supernumerary genomes in a fungal plant pathogen.</title>
        <authorList>
            <person name="Vanheule A."/>
            <person name="Audenaert K."/>
            <person name="Warris S."/>
            <person name="Van De Geest H."/>
            <person name="Schijlen E."/>
            <person name="Hofte M."/>
            <person name="De Saeger S."/>
            <person name="Haesaert G."/>
            <person name="Waalwijk C."/>
            <person name="Van Der Lee T."/>
        </authorList>
    </citation>
    <scope>NUCLEOTIDE SEQUENCE [LARGE SCALE GENOMIC DNA]</scope>
    <source>
        <strain evidence="9 10">2516</strain>
    </source>
</reference>
<keyword evidence="3" id="KW-1003">Cell membrane</keyword>
<feature type="coiled-coil region" evidence="6">
    <location>
        <begin position="231"/>
        <end position="258"/>
    </location>
</feature>
<name>A0A1B8B500_FUSPO</name>
<evidence type="ECO:0000256" key="2">
    <source>
        <dbReference type="ARBA" id="ARBA00007161"/>
    </source>
</evidence>
<keyword evidence="6" id="KW-0175">Coiled coil</keyword>
<dbReference type="CDD" id="cd03399">
    <property type="entry name" value="SPFH_flotillin"/>
    <property type="match status" value="1"/>
</dbReference>
<dbReference type="PANTHER" id="PTHR13806:SF31">
    <property type="entry name" value="FLOTILLIN-LIKE PROTEIN 1-RELATED"/>
    <property type="match status" value="1"/>
</dbReference>
<evidence type="ECO:0000313" key="9">
    <source>
        <dbReference type="EMBL" id="OBS27800.1"/>
    </source>
</evidence>
<evidence type="ECO:0000256" key="4">
    <source>
        <dbReference type="ARBA" id="ARBA00023136"/>
    </source>
</evidence>
<evidence type="ECO:0000259" key="8">
    <source>
        <dbReference type="Pfam" id="PF01145"/>
    </source>
</evidence>
<evidence type="ECO:0000256" key="7">
    <source>
        <dbReference type="SAM" id="MobiDB-lite"/>
    </source>
</evidence>
<feature type="region of interest" description="Disordered" evidence="7">
    <location>
        <begin position="510"/>
        <end position="574"/>
    </location>
</feature>
<dbReference type="Pfam" id="PF01145">
    <property type="entry name" value="Band_7"/>
    <property type="match status" value="1"/>
</dbReference>
<dbReference type="Proteomes" id="UP000091967">
    <property type="component" value="Unassembled WGS sequence"/>
</dbReference>
<comment type="similarity">
    <text evidence="2 5">Belongs to the band 7/mec-2 family. Flotillin subfamily.</text>
</comment>
<dbReference type="GO" id="GO:0005886">
    <property type="term" value="C:plasma membrane"/>
    <property type="evidence" value="ECO:0007669"/>
    <property type="project" value="UniProtKB-SubCell"/>
</dbReference>
<feature type="compositionally biased region" description="Basic and acidic residues" evidence="7">
    <location>
        <begin position="549"/>
        <end position="559"/>
    </location>
</feature>
<dbReference type="PANTHER" id="PTHR13806">
    <property type="entry name" value="FLOTILLIN-RELATED"/>
    <property type="match status" value="1"/>
</dbReference>
<accession>A0A1B8B500</accession>
<dbReference type="STRING" id="36050.A0A1B8B500"/>
<keyword evidence="10" id="KW-1185">Reference proteome</keyword>
<gene>
    <name evidence="9" type="ORF">FPOA_01743</name>
</gene>
<dbReference type="Gene3D" id="3.30.479.30">
    <property type="entry name" value="Band 7 domain"/>
    <property type="match status" value="1"/>
</dbReference>
<organism evidence="9 10">
    <name type="scientific">Fusarium poae</name>
    <dbReference type="NCBI Taxonomy" id="36050"/>
    <lineage>
        <taxon>Eukaryota</taxon>
        <taxon>Fungi</taxon>
        <taxon>Dikarya</taxon>
        <taxon>Ascomycota</taxon>
        <taxon>Pezizomycotina</taxon>
        <taxon>Sordariomycetes</taxon>
        <taxon>Hypocreomycetidae</taxon>
        <taxon>Hypocreales</taxon>
        <taxon>Nectriaceae</taxon>
        <taxon>Fusarium</taxon>
    </lineage>
</organism>
<evidence type="ECO:0000256" key="6">
    <source>
        <dbReference type="SAM" id="Coils"/>
    </source>
</evidence>
<dbReference type="OMA" id="IHDQTGM"/>
<dbReference type="AlphaFoldDB" id="A0A1B8B500"/>
<dbReference type="SUPFAM" id="SSF117892">
    <property type="entry name" value="Band 7/SPFH domain"/>
    <property type="match status" value="1"/>
</dbReference>